<sequence length="151" mass="16853">MNPSDNPISQTEFLSRIGWIREVHPEGNRVKIDFEGNPVGQAVWSAVGRAFTYADILLAIDNQLDCRIEFMAGDISLPILVDIYSSLLAKDELVFRAKRMTIEGKEEVILRSGDAQTRLRSNNASVRTDAVYISSTAEKVQKINAKKVTLN</sequence>
<dbReference type="Proteomes" id="UP000016570">
    <property type="component" value="Unassembled WGS sequence"/>
</dbReference>
<gene>
    <name evidence="1" type="ORF">VPR01S_06_01350</name>
</gene>
<name>U3A188_VIBPR</name>
<dbReference type="EMBL" id="BATJ01000006">
    <property type="protein sequence ID" value="GAD67117.1"/>
    <property type="molecule type" value="Genomic_DNA"/>
</dbReference>
<dbReference type="STRING" id="1219065.VPR01S_06_01350"/>
<dbReference type="AlphaFoldDB" id="U3A188"/>
<proteinExistence type="predicted"/>
<comment type="caution">
    <text evidence="1">The sequence shown here is derived from an EMBL/GenBank/DDBJ whole genome shotgun (WGS) entry which is preliminary data.</text>
</comment>
<dbReference type="eggNOG" id="ENOG5031VZF">
    <property type="taxonomic scope" value="Bacteria"/>
</dbReference>
<evidence type="ECO:0000313" key="1">
    <source>
        <dbReference type="EMBL" id="GAD67117.1"/>
    </source>
</evidence>
<organism evidence="1 2">
    <name type="scientific">Vibrio proteolyticus NBRC 13287</name>
    <dbReference type="NCBI Taxonomy" id="1219065"/>
    <lineage>
        <taxon>Bacteria</taxon>
        <taxon>Pseudomonadati</taxon>
        <taxon>Pseudomonadota</taxon>
        <taxon>Gammaproteobacteria</taxon>
        <taxon>Vibrionales</taxon>
        <taxon>Vibrionaceae</taxon>
        <taxon>Vibrio</taxon>
    </lineage>
</organism>
<accession>U3A188</accession>
<keyword evidence="2" id="KW-1185">Reference proteome</keyword>
<reference evidence="1 2" key="1">
    <citation type="submission" date="2013-09" db="EMBL/GenBank/DDBJ databases">
        <title>Whole genome shotgun sequence of Vibrio proteolyticus NBRC 13287.</title>
        <authorList>
            <person name="Isaki S."/>
            <person name="Hosoyama A."/>
            <person name="Numata M."/>
            <person name="Hashimoto M."/>
            <person name="Hosoyama Y."/>
            <person name="Tsuchikane K."/>
            <person name="Noguchi M."/>
            <person name="Hirakata S."/>
            <person name="Ichikawa N."/>
            <person name="Ohji S."/>
            <person name="Yamazoe A."/>
            <person name="Fujita N."/>
        </authorList>
    </citation>
    <scope>NUCLEOTIDE SEQUENCE [LARGE SCALE GENOMIC DNA]</scope>
    <source>
        <strain evidence="1 2">NBRC 13287</strain>
    </source>
</reference>
<dbReference type="RefSeq" id="WP_021705092.1">
    <property type="nucleotide sequence ID" value="NZ_BATJ01000006.1"/>
</dbReference>
<evidence type="ECO:0000313" key="2">
    <source>
        <dbReference type="Proteomes" id="UP000016570"/>
    </source>
</evidence>
<protein>
    <submittedName>
        <fullName evidence="1">Uncharacterized protein</fullName>
    </submittedName>
</protein>